<gene>
    <name evidence="4" type="ORF">CCUS01_01111</name>
</gene>
<dbReference type="GO" id="GO:0004252">
    <property type="term" value="F:serine-type endopeptidase activity"/>
    <property type="evidence" value="ECO:0007669"/>
    <property type="project" value="InterPro"/>
</dbReference>
<accession>A0AAI9UYW2</accession>
<name>A0AAI9UYW2_9PEZI</name>
<proteinExistence type="inferred from homology"/>
<dbReference type="InterPro" id="IPR010435">
    <property type="entry name" value="C5a/SBT2-like_Fn3"/>
</dbReference>
<evidence type="ECO:0000313" key="4">
    <source>
        <dbReference type="EMBL" id="KAK1466262.1"/>
    </source>
</evidence>
<feature type="domain" description="C5a peptidase/Subtilisin-like protease SBT2-like Fn3-like" evidence="3">
    <location>
        <begin position="3"/>
        <end position="99"/>
    </location>
</feature>
<comment type="similarity">
    <text evidence="1">Belongs to the peptidase S8 family.</text>
</comment>
<dbReference type="AlphaFoldDB" id="A0AAI9UYW2"/>
<reference evidence="4" key="1">
    <citation type="submission" date="2016-11" db="EMBL/GenBank/DDBJ databases">
        <title>The genome sequence of Colletotrichum cuscutae.</title>
        <authorList>
            <person name="Baroncelli R."/>
        </authorList>
    </citation>
    <scope>NUCLEOTIDE SEQUENCE</scope>
    <source>
        <strain evidence="4">IMI 304802</strain>
    </source>
</reference>
<evidence type="ECO:0000256" key="2">
    <source>
        <dbReference type="ARBA" id="ARBA00022729"/>
    </source>
</evidence>
<dbReference type="GO" id="GO:0016020">
    <property type="term" value="C:membrane"/>
    <property type="evidence" value="ECO:0007669"/>
    <property type="project" value="InterPro"/>
</dbReference>
<dbReference type="EMBL" id="MPDP01000260">
    <property type="protein sequence ID" value="KAK1466262.1"/>
    <property type="molecule type" value="Genomic_DNA"/>
</dbReference>
<evidence type="ECO:0000256" key="1">
    <source>
        <dbReference type="ARBA" id="ARBA00011073"/>
    </source>
</evidence>
<organism evidence="4 5">
    <name type="scientific">Colletotrichum cuscutae</name>
    <dbReference type="NCBI Taxonomy" id="1209917"/>
    <lineage>
        <taxon>Eukaryota</taxon>
        <taxon>Fungi</taxon>
        <taxon>Dikarya</taxon>
        <taxon>Ascomycota</taxon>
        <taxon>Pezizomycotina</taxon>
        <taxon>Sordariomycetes</taxon>
        <taxon>Hypocreomycetidae</taxon>
        <taxon>Glomerellales</taxon>
        <taxon>Glomerellaceae</taxon>
        <taxon>Colletotrichum</taxon>
        <taxon>Colletotrichum acutatum species complex</taxon>
    </lineage>
</organism>
<keyword evidence="2" id="KW-0732">Signal</keyword>
<evidence type="ECO:0000259" key="3">
    <source>
        <dbReference type="Pfam" id="PF06280"/>
    </source>
</evidence>
<dbReference type="Proteomes" id="UP001239213">
    <property type="component" value="Unassembled WGS sequence"/>
</dbReference>
<comment type="caution">
    <text evidence="4">The sequence shown here is derived from an EMBL/GenBank/DDBJ whole genome shotgun (WGS) entry which is preliminary data.</text>
</comment>
<evidence type="ECO:0000313" key="5">
    <source>
        <dbReference type="Proteomes" id="UP001239213"/>
    </source>
</evidence>
<keyword evidence="5" id="KW-1185">Reference proteome</keyword>
<protein>
    <submittedName>
        <fullName evidence="4">Serine endopeptidase</fullName>
    </submittedName>
</protein>
<dbReference type="Pfam" id="PF06280">
    <property type="entry name" value="fn3_5"/>
    <property type="match status" value="1"/>
</dbReference>
<sequence length="117" mass="12289">MRKFTTRNTSARPSRYELGHTGANTAYTFATPSDIVPDAFPNDLVPSYAEISFSPSSSVTIPAGQEIAITVHLASPAGLDGRRLPVYSGYVTVSSAGGEPLGSLHGCIRKHAIPQSA</sequence>